<dbReference type="GeneID" id="68694678"/>
<dbReference type="Proteomes" id="UP000296216">
    <property type="component" value="Chromosome"/>
</dbReference>
<dbReference type="EMBL" id="VRYN01000001">
    <property type="protein sequence ID" value="TYO81996.1"/>
    <property type="molecule type" value="Genomic_DNA"/>
</dbReference>
<evidence type="ECO:0000313" key="5">
    <source>
        <dbReference type="Proteomes" id="UP000323075"/>
    </source>
</evidence>
<evidence type="ECO:0000256" key="1">
    <source>
        <dbReference type="SAM" id="Phobius"/>
    </source>
</evidence>
<reference evidence="2 4" key="1">
    <citation type="journal article" date="2019" name="Microbiol. Resour. Announc.">
        <title>The Genome Sequence of the Halobacterium salinarum Type Strain Is Closely Related to That of Laboratory Strains NRC-1 and R1.</title>
        <authorList>
            <person name="Pfeiffer F."/>
            <person name="Marchfelder A."/>
            <person name="Habermann B."/>
            <person name="Dyall-Smith M.L."/>
        </authorList>
    </citation>
    <scope>NUCLEOTIDE SEQUENCE [LARGE SCALE GENOMIC DNA]</scope>
    <source>
        <strain evidence="2">91-R6</strain>
        <strain evidence="4">ATCC 33171 / DSM 3754 / JCM 8978 / NBRC 102687 / NCIMB 764 / 91-R6</strain>
    </source>
</reference>
<accession>A0A4D6GZ75</accession>
<dbReference type="EMBL" id="CP038631">
    <property type="protein sequence ID" value="QCC45737.1"/>
    <property type="molecule type" value="Genomic_DNA"/>
</dbReference>
<evidence type="ECO:0000313" key="3">
    <source>
        <dbReference type="EMBL" id="TYO81996.1"/>
    </source>
</evidence>
<keyword evidence="1" id="KW-1133">Transmembrane helix</keyword>
<dbReference type="Proteomes" id="UP000323075">
    <property type="component" value="Unassembled WGS sequence"/>
</dbReference>
<proteinExistence type="predicted"/>
<evidence type="ECO:0000313" key="2">
    <source>
        <dbReference type="EMBL" id="QCC45737.1"/>
    </source>
</evidence>
<keyword evidence="1" id="KW-0472">Membrane</keyword>
<name>A0A4D6GZ75_HALS9</name>
<dbReference type="AlphaFoldDB" id="A0A4D6GZ75"/>
<dbReference type="Pfam" id="PF24380">
    <property type="entry name" value="DUF7536"/>
    <property type="match status" value="1"/>
</dbReference>
<dbReference type="RefSeq" id="WP_010903550.1">
    <property type="nucleotide sequence ID" value="NZ_VRYN01000001.1"/>
</dbReference>
<protein>
    <submittedName>
        <fullName evidence="2">Uncharacterized protein</fullName>
    </submittedName>
</protein>
<organism evidence="2 4">
    <name type="scientific">Halobacterium salinarum (strain ATCC 33171 / DSM 3754 / JCM 8978 / NBRC 102687 / NCIMB 764 / 91-R6)</name>
    <dbReference type="NCBI Taxonomy" id="2597657"/>
    <lineage>
        <taxon>Archaea</taxon>
        <taxon>Methanobacteriati</taxon>
        <taxon>Methanobacteriota</taxon>
        <taxon>Stenosarchaea group</taxon>
        <taxon>Halobacteria</taxon>
        <taxon>Halobacteriales</taxon>
        <taxon>Halobacteriaceae</taxon>
        <taxon>Halobacterium</taxon>
    </lineage>
</organism>
<gene>
    <name evidence="3" type="ORF">APQ99_00512</name>
    <name evidence="2" type="ORF">HBSAL_10470</name>
</gene>
<feature type="transmembrane region" description="Helical" evidence="1">
    <location>
        <begin position="53"/>
        <end position="77"/>
    </location>
</feature>
<dbReference type="InterPro" id="IPR055958">
    <property type="entry name" value="DUF7536"/>
</dbReference>
<sequence length="89" mass="9222">MPERPGVQNLLDALNVATQVKRGAVVGALVAIGTYWLFVVSAGGSAYPTPYLAGMGLVLAFTVAMFATAVFTLGAAYRVSKTVDIPDSD</sequence>
<reference evidence="2" key="3">
    <citation type="journal article" name="MicrobiologyOpen">
        <title>Whole-genome comparison between the type strain of Halobacterium salinarum (DSM 3754(T)) and the laboratory strains R1 and NRC-1.</title>
        <authorList>
            <person name="Pfeiffer F."/>
            <person name="Losensky G."/>
            <person name="Marchfelder A."/>
            <person name="Habermann B."/>
            <person name="Dyall-Smith M."/>
        </authorList>
    </citation>
    <scope>NUCLEOTIDE SEQUENCE</scope>
    <source>
        <strain evidence="2">91-R6</strain>
    </source>
</reference>
<keyword evidence="1" id="KW-0812">Transmembrane</keyword>
<feature type="transmembrane region" description="Helical" evidence="1">
    <location>
        <begin position="24"/>
        <end position="47"/>
    </location>
</feature>
<evidence type="ECO:0000313" key="4">
    <source>
        <dbReference type="Proteomes" id="UP000296216"/>
    </source>
</evidence>
<reference evidence="3 5" key="2">
    <citation type="submission" date="2019-07" db="EMBL/GenBank/DDBJ databases">
        <title>Genomic Encyclopedia of Archaeal and Bacterial Type Strains, Phase II (KMG-II): from individual species to whole genera.</title>
        <authorList>
            <person name="Goeker M."/>
        </authorList>
    </citation>
    <scope>NUCLEOTIDE SEQUENCE [LARGE SCALE GENOMIC DNA]</scope>
    <source>
        <strain evidence="3 5">DSM 3754</strain>
    </source>
</reference>